<dbReference type="Proteomes" id="UP000789524">
    <property type="component" value="Unassembled WGS sequence"/>
</dbReference>
<organism evidence="2 3">
    <name type="scientific">Danaus chrysippus</name>
    <name type="common">African queen</name>
    <dbReference type="NCBI Taxonomy" id="151541"/>
    <lineage>
        <taxon>Eukaryota</taxon>
        <taxon>Metazoa</taxon>
        <taxon>Ecdysozoa</taxon>
        <taxon>Arthropoda</taxon>
        <taxon>Hexapoda</taxon>
        <taxon>Insecta</taxon>
        <taxon>Pterygota</taxon>
        <taxon>Neoptera</taxon>
        <taxon>Endopterygota</taxon>
        <taxon>Lepidoptera</taxon>
        <taxon>Glossata</taxon>
        <taxon>Ditrysia</taxon>
        <taxon>Papilionoidea</taxon>
        <taxon>Nymphalidae</taxon>
        <taxon>Danainae</taxon>
        <taxon>Danaini</taxon>
        <taxon>Danaina</taxon>
        <taxon>Danaus</taxon>
        <taxon>Anosia</taxon>
    </lineage>
</organism>
<evidence type="ECO:0000313" key="2">
    <source>
        <dbReference type="EMBL" id="CAG9565048.1"/>
    </source>
</evidence>
<evidence type="ECO:0000256" key="1">
    <source>
        <dbReference type="SAM" id="MobiDB-lite"/>
    </source>
</evidence>
<dbReference type="EMBL" id="CAKASE010000052">
    <property type="protein sequence ID" value="CAG9565048.1"/>
    <property type="molecule type" value="Genomic_DNA"/>
</dbReference>
<sequence length="139" mass="15639">MTRMDQSQARLERSPRYHLNLTGLTVVCRRLYFYTGGVVRERRLASHERRKKNTKHGKDAVHAGDTRSVRGANDCGAACYVPQASAQSPPPPTARVSPLTLLKRIMHRCRLHMLEDNTRSSSASERCQEDGDPGHASRE</sequence>
<evidence type="ECO:0000313" key="3">
    <source>
        <dbReference type="Proteomes" id="UP000789524"/>
    </source>
</evidence>
<accession>A0A8J2QSA0</accession>
<dbReference type="AlphaFoldDB" id="A0A8J2QSA0"/>
<reference evidence="2" key="1">
    <citation type="submission" date="2021-09" db="EMBL/GenBank/DDBJ databases">
        <authorList>
            <person name="Martin H S."/>
        </authorList>
    </citation>
    <scope>NUCLEOTIDE SEQUENCE</scope>
</reference>
<protein>
    <submittedName>
        <fullName evidence="2">(African queen) hypothetical protein</fullName>
    </submittedName>
</protein>
<feature type="region of interest" description="Disordered" evidence="1">
    <location>
        <begin position="115"/>
        <end position="139"/>
    </location>
</feature>
<feature type="region of interest" description="Disordered" evidence="1">
    <location>
        <begin position="44"/>
        <end position="68"/>
    </location>
</feature>
<comment type="caution">
    <text evidence="2">The sequence shown here is derived from an EMBL/GenBank/DDBJ whole genome shotgun (WGS) entry which is preliminary data.</text>
</comment>
<feature type="compositionally biased region" description="Basic and acidic residues" evidence="1">
    <location>
        <begin position="56"/>
        <end position="68"/>
    </location>
</feature>
<keyword evidence="3" id="KW-1185">Reference proteome</keyword>
<feature type="compositionally biased region" description="Basic and acidic residues" evidence="1">
    <location>
        <begin position="126"/>
        <end position="139"/>
    </location>
</feature>
<name>A0A8J2QSA0_9NEOP</name>
<proteinExistence type="predicted"/>
<gene>
    <name evidence="2" type="ORF">DCHRY22_LOCUS5956</name>
</gene>